<dbReference type="Pfam" id="PF02133">
    <property type="entry name" value="Transp_cyt_pur"/>
    <property type="match status" value="1"/>
</dbReference>
<evidence type="ECO:0000313" key="12">
    <source>
        <dbReference type="Proteomes" id="UP000664132"/>
    </source>
</evidence>
<feature type="transmembrane region" description="Helical" evidence="10">
    <location>
        <begin position="485"/>
        <end position="509"/>
    </location>
</feature>
<keyword evidence="7 8" id="KW-0472">Membrane</keyword>
<dbReference type="EMBL" id="JAFJYH010000409">
    <property type="protein sequence ID" value="KAG4412112.1"/>
    <property type="molecule type" value="Genomic_DNA"/>
</dbReference>
<evidence type="ECO:0000256" key="3">
    <source>
        <dbReference type="ARBA" id="ARBA00022448"/>
    </source>
</evidence>
<keyword evidence="12" id="KW-1185">Reference proteome</keyword>
<dbReference type="GO" id="GO:0005886">
    <property type="term" value="C:plasma membrane"/>
    <property type="evidence" value="ECO:0007669"/>
    <property type="project" value="TreeGrafter"/>
</dbReference>
<dbReference type="GO" id="GO:0022857">
    <property type="term" value="F:transmembrane transporter activity"/>
    <property type="evidence" value="ECO:0007669"/>
    <property type="project" value="InterPro"/>
</dbReference>
<evidence type="ECO:0000256" key="8">
    <source>
        <dbReference type="PIRNR" id="PIRNR002744"/>
    </source>
</evidence>
<evidence type="ECO:0000256" key="9">
    <source>
        <dbReference type="SAM" id="MobiDB-lite"/>
    </source>
</evidence>
<keyword evidence="5 10" id="KW-0812">Transmembrane</keyword>
<evidence type="ECO:0000313" key="11">
    <source>
        <dbReference type="EMBL" id="KAG4412112.1"/>
    </source>
</evidence>
<feature type="transmembrane region" description="Helical" evidence="10">
    <location>
        <begin position="321"/>
        <end position="343"/>
    </location>
</feature>
<dbReference type="GO" id="GO:0015851">
    <property type="term" value="P:nucleobase transport"/>
    <property type="evidence" value="ECO:0007669"/>
    <property type="project" value="UniProtKB-ARBA"/>
</dbReference>
<comment type="subcellular location">
    <subcellularLocation>
        <location evidence="1">Membrane</location>
        <topology evidence="1">Multi-pass membrane protein</topology>
    </subcellularLocation>
</comment>
<name>A0A8H7T4A7_9HELO</name>
<dbReference type="OrthoDB" id="2116389at2759"/>
<dbReference type="PANTHER" id="PTHR31806">
    <property type="entry name" value="PURINE-CYTOSINE PERMEASE FCY2-RELATED"/>
    <property type="match status" value="1"/>
</dbReference>
<dbReference type="InterPro" id="IPR026030">
    <property type="entry name" value="Pur-cyt_permease_Fcy2/21/22"/>
</dbReference>
<accession>A0A8H7T4A7</accession>
<evidence type="ECO:0000256" key="5">
    <source>
        <dbReference type="ARBA" id="ARBA00022692"/>
    </source>
</evidence>
<feature type="region of interest" description="Disordered" evidence="9">
    <location>
        <begin position="23"/>
        <end position="52"/>
    </location>
</feature>
<comment type="caution">
    <text evidence="11">The sequence shown here is derived from an EMBL/GenBank/DDBJ whole genome shotgun (WGS) entry which is preliminary data.</text>
</comment>
<comment type="similarity">
    <text evidence="2 8">Belongs to the purine-cytosine permease (2.A.39) family.</text>
</comment>
<dbReference type="Proteomes" id="UP000664132">
    <property type="component" value="Unassembled WGS sequence"/>
</dbReference>
<evidence type="ECO:0000256" key="7">
    <source>
        <dbReference type="ARBA" id="ARBA00023136"/>
    </source>
</evidence>
<evidence type="ECO:0000256" key="1">
    <source>
        <dbReference type="ARBA" id="ARBA00004141"/>
    </source>
</evidence>
<keyword evidence="4" id="KW-0597">Phosphoprotein</keyword>
<evidence type="ECO:0000256" key="4">
    <source>
        <dbReference type="ARBA" id="ARBA00022553"/>
    </source>
</evidence>
<feature type="transmembrane region" description="Helical" evidence="10">
    <location>
        <begin position="437"/>
        <end position="458"/>
    </location>
</feature>
<keyword evidence="6 10" id="KW-1133">Transmembrane helix</keyword>
<dbReference type="FunFam" id="1.10.4160.10:FF:000002">
    <property type="entry name" value="Purine-cytosine permease fcyB"/>
    <property type="match status" value="1"/>
</dbReference>
<gene>
    <name evidence="11" type="ORF">IFR04_014761</name>
</gene>
<dbReference type="Gene3D" id="1.10.4160.10">
    <property type="entry name" value="Hydantoin permease"/>
    <property type="match status" value="1"/>
</dbReference>
<evidence type="ECO:0000256" key="2">
    <source>
        <dbReference type="ARBA" id="ARBA00008974"/>
    </source>
</evidence>
<feature type="transmembrane region" description="Helical" evidence="10">
    <location>
        <begin position="180"/>
        <end position="201"/>
    </location>
</feature>
<evidence type="ECO:0008006" key="13">
    <source>
        <dbReference type="Google" id="ProtNLM"/>
    </source>
</evidence>
<feature type="transmembrane region" description="Helical" evidence="10">
    <location>
        <begin position="250"/>
        <end position="267"/>
    </location>
</feature>
<protein>
    <recommendedName>
        <fullName evidence="13">Purine-cytosine permease</fullName>
    </recommendedName>
</protein>
<dbReference type="GO" id="GO:0000329">
    <property type="term" value="C:fungal-type vacuole membrane"/>
    <property type="evidence" value="ECO:0007669"/>
    <property type="project" value="TreeGrafter"/>
</dbReference>
<feature type="compositionally biased region" description="Polar residues" evidence="9">
    <location>
        <begin position="36"/>
        <end position="46"/>
    </location>
</feature>
<reference evidence="11" key="1">
    <citation type="submission" date="2021-02" db="EMBL/GenBank/DDBJ databases">
        <title>Genome sequence Cadophora malorum strain M34.</title>
        <authorList>
            <person name="Stefanovic E."/>
            <person name="Vu D."/>
            <person name="Scully C."/>
            <person name="Dijksterhuis J."/>
            <person name="Roader J."/>
            <person name="Houbraken J."/>
        </authorList>
    </citation>
    <scope>NUCLEOTIDE SEQUENCE</scope>
    <source>
        <strain evidence="11">M34</strain>
    </source>
</reference>
<feature type="transmembrane region" description="Helical" evidence="10">
    <location>
        <begin position="287"/>
        <end position="309"/>
    </location>
</feature>
<sequence length="550" mass="59796">MGICSIQVARQLTPIIQVMIASSDEPMTDIEKGRGNDTSQTQSQLQLPAEKDPSVELDPTLHIDDPIASSDNKVLQWTQRIERMLGLEARGIHRVKHNEQTARATLSFSQIVMMWFSINTAPQNITLGSIGREVYGLGFRDAVLCSVMGGIVGSIPVAYTAGWGPWSGNRTMICARFTMGWWPVKICVLLNLVVLIGYAMIDAVVAGQMLSAVSRNGSLTVQVGIIITAIITWVITTFGIKLFHYFERYAFIPQTIVLLILAGTAGPKFDTQSPSTVEGATLAGNRLSFFSICLSAAITYAPGAADFLVYCDPKIASRWKVFAATLVGLSLSFTFTFTLGAGLASGLQNDPAWEAAGAGTGALVVAGYTGLGGFGRFCAVVSALGLIPNMVAPTYISGIDFQILGRGFAMVPRFIWNTFAVVVFAVCALAGRNSLSAIFTNFLALMGYWVVIWIAITLEEEFIFRRRRNPSFAWSNWNTPEKLPIGIAAFFAFCVGWVGSVLCMAQYYFIGPLAALVGDYGADMGNYVGFGWALLVYPPLRYWELKHFGR</sequence>
<feature type="transmembrane region" description="Helical" evidence="10">
    <location>
        <begin position="414"/>
        <end position="431"/>
    </location>
</feature>
<feature type="transmembrane region" description="Helical" evidence="10">
    <location>
        <begin position="363"/>
        <end position="387"/>
    </location>
</feature>
<evidence type="ECO:0000256" key="6">
    <source>
        <dbReference type="ARBA" id="ARBA00022989"/>
    </source>
</evidence>
<dbReference type="PIRSF" id="PIRSF002744">
    <property type="entry name" value="Pur-cyt_permease"/>
    <property type="match status" value="1"/>
</dbReference>
<keyword evidence="3 8" id="KW-0813">Transport</keyword>
<organism evidence="11 12">
    <name type="scientific">Cadophora malorum</name>
    <dbReference type="NCBI Taxonomy" id="108018"/>
    <lineage>
        <taxon>Eukaryota</taxon>
        <taxon>Fungi</taxon>
        <taxon>Dikarya</taxon>
        <taxon>Ascomycota</taxon>
        <taxon>Pezizomycotina</taxon>
        <taxon>Leotiomycetes</taxon>
        <taxon>Helotiales</taxon>
        <taxon>Ploettnerulaceae</taxon>
        <taxon>Cadophora</taxon>
    </lineage>
</organism>
<dbReference type="AlphaFoldDB" id="A0A8H7T4A7"/>
<dbReference type="InterPro" id="IPR001248">
    <property type="entry name" value="Pur-cyt_permease"/>
</dbReference>
<dbReference type="PANTHER" id="PTHR31806:SF8">
    <property type="entry name" value="TRANSPORTER, PUTATIVE (AFU_ORTHOLOGUE AFUA_2G03000)-RELATED"/>
    <property type="match status" value="1"/>
</dbReference>
<proteinExistence type="inferred from homology"/>
<evidence type="ECO:0000256" key="10">
    <source>
        <dbReference type="SAM" id="Phobius"/>
    </source>
</evidence>
<feature type="transmembrane region" description="Helical" evidence="10">
    <location>
        <begin position="221"/>
        <end position="243"/>
    </location>
</feature>